<dbReference type="EMBL" id="RFFG01000011">
    <property type="protein sequence ID" value="RMI45956.1"/>
    <property type="molecule type" value="Genomic_DNA"/>
</dbReference>
<evidence type="ECO:0000313" key="2">
    <source>
        <dbReference type="EMBL" id="RMI45956.1"/>
    </source>
</evidence>
<dbReference type="Gene3D" id="2.60.120.10">
    <property type="entry name" value="Jelly Rolls"/>
    <property type="match status" value="1"/>
</dbReference>
<dbReference type="OrthoDB" id="5145129at2"/>
<feature type="domain" description="Cupin type-2" evidence="1">
    <location>
        <begin position="50"/>
        <end position="103"/>
    </location>
</feature>
<dbReference type="InterPro" id="IPR013096">
    <property type="entry name" value="Cupin_2"/>
</dbReference>
<name>A0A3M2M8L7_9ACTN</name>
<reference evidence="2 3" key="1">
    <citation type="submission" date="2018-10" db="EMBL/GenBank/DDBJ databases">
        <title>Isolation from soil.</title>
        <authorList>
            <person name="Hu J."/>
        </authorList>
    </citation>
    <scope>NUCLEOTIDE SEQUENCE [LARGE SCALE GENOMIC DNA]</scope>
    <source>
        <strain evidence="2 3">NEAU-Ht49</strain>
    </source>
</reference>
<sequence>MTVISDTTVIRAATVIREAGARRTETPNGVMTSLATPTQGGTSRLAVWKVDAAPGATGPLHVFDEESVWTCLDGGAAFTVGDDRMDVAPGDTIVLPGGVARQMVVSPDGFRAVVAAPAGVLVSTPVPVVQEGCDLAPKGDEKIVPFWAR</sequence>
<gene>
    <name evidence="2" type="ORF">EBO15_08585</name>
</gene>
<evidence type="ECO:0000259" key="1">
    <source>
        <dbReference type="Pfam" id="PF07883"/>
    </source>
</evidence>
<keyword evidence="3" id="KW-1185">Reference proteome</keyword>
<comment type="caution">
    <text evidence="2">The sequence shown here is derived from an EMBL/GenBank/DDBJ whole genome shotgun (WGS) entry which is preliminary data.</text>
</comment>
<evidence type="ECO:0000313" key="3">
    <source>
        <dbReference type="Proteomes" id="UP000282674"/>
    </source>
</evidence>
<protein>
    <submittedName>
        <fullName evidence="2">Cupin domain-containing protein</fullName>
    </submittedName>
</protein>
<organism evidence="2 3">
    <name type="scientific">Actinomadura harenae</name>
    <dbReference type="NCBI Taxonomy" id="2483351"/>
    <lineage>
        <taxon>Bacteria</taxon>
        <taxon>Bacillati</taxon>
        <taxon>Actinomycetota</taxon>
        <taxon>Actinomycetes</taxon>
        <taxon>Streptosporangiales</taxon>
        <taxon>Thermomonosporaceae</taxon>
        <taxon>Actinomadura</taxon>
    </lineage>
</organism>
<dbReference type="InterPro" id="IPR014710">
    <property type="entry name" value="RmlC-like_jellyroll"/>
</dbReference>
<dbReference type="Proteomes" id="UP000282674">
    <property type="component" value="Unassembled WGS sequence"/>
</dbReference>
<dbReference type="SUPFAM" id="SSF51182">
    <property type="entry name" value="RmlC-like cupins"/>
    <property type="match status" value="1"/>
</dbReference>
<dbReference type="Pfam" id="PF07883">
    <property type="entry name" value="Cupin_2"/>
    <property type="match status" value="1"/>
</dbReference>
<dbReference type="AlphaFoldDB" id="A0A3M2M8L7"/>
<accession>A0A3M2M8L7</accession>
<dbReference type="RefSeq" id="WP_122193789.1">
    <property type="nucleotide sequence ID" value="NZ_JBHSKC010000010.1"/>
</dbReference>
<proteinExistence type="predicted"/>
<dbReference type="InterPro" id="IPR011051">
    <property type="entry name" value="RmlC_Cupin_sf"/>
</dbReference>